<sequence length="241" mass="27469">MKMTNVAIIAKLTDNSPVSDEHPGPPLNHIIRGAVAASFSASINLNRERVIIRSFWCFEPVMQIVSRASIQISRVVLDAKVEVQVMSGRPRCLSYYTREEERAELRLQHASRECWLLLQQVQQQQHRPLLSNAFAVAIPWKFSSSFHSLLGFSVVFWKEKPTPRGESTKITQPQHQRIVQRVSLRLDEPAMRTFVTDIGTVFDAISVSDGLQMKCEKNLTRCDNGVEDSDCKFKHSKVYEV</sequence>
<dbReference type="Proteomes" id="UP000005239">
    <property type="component" value="Unassembled WGS sequence"/>
</dbReference>
<protein>
    <submittedName>
        <fullName evidence="1">Uncharacterized protein</fullName>
    </submittedName>
</protein>
<reference evidence="2" key="1">
    <citation type="journal article" date="2008" name="Nat. Genet.">
        <title>The Pristionchus pacificus genome provides a unique perspective on nematode lifestyle and parasitism.</title>
        <authorList>
            <person name="Dieterich C."/>
            <person name="Clifton S.W."/>
            <person name="Schuster L.N."/>
            <person name="Chinwalla A."/>
            <person name="Delehaunty K."/>
            <person name="Dinkelacker I."/>
            <person name="Fulton L."/>
            <person name="Fulton R."/>
            <person name="Godfrey J."/>
            <person name="Minx P."/>
            <person name="Mitreva M."/>
            <person name="Roeseler W."/>
            <person name="Tian H."/>
            <person name="Witte H."/>
            <person name="Yang S.P."/>
            <person name="Wilson R.K."/>
            <person name="Sommer R.J."/>
        </authorList>
    </citation>
    <scope>NUCLEOTIDE SEQUENCE [LARGE SCALE GENOMIC DNA]</scope>
    <source>
        <strain evidence="2">PS312</strain>
    </source>
</reference>
<keyword evidence="2" id="KW-1185">Reference proteome</keyword>
<dbReference type="AlphaFoldDB" id="A0A2A6BGD9"/>
<evidence type="ECO:0000313" key="1">
    <source>
        <dbReference type="EnsemblMetazoa" id="PPA30730.1"/>
    </source>
</evidence>
<evidence type="ECO:0000313" key="2">
    <source>
        <dbReference type="Proteomes" id="UP000005239"/>
    </source>
</evidence>
<accession>A0A2A6BGD9</accession>
<dbReference type="EnsemblMetazoa" id="PPA30730.1">
    <property type="protein sequence ID" value="PPA30730.1"/>
    <property type="gene ID" value="WBGene00203596"/>
</dbReference>
<name>A0A2A6BGD9_PRIPA</name>
<gene>
    <name evidence="1" type="primary">WBGene00203596</name>
</gene>
<accession>A0A8R1UMU4</accession>
<organism evidence="1 2">
    <name type="scientific">Pristionchus pacificus</name>
    <name type="common">Parasitic nematode worm</name>
    <dbReference type="NCBI Taxonomy" id="54126"/>
    <lineage>
        <taxon>Eukaryota</taxon>
        <taxon>Metazoa</taxon>
        <taxon>Ecdysozoa</taxon>
        <taxon>Nematoda</taxon>
        <taxon>Chromadorea</taxon>
        <taxon>Rhabditida</taxon>
        <taxon>Rhabditina</taxon>
        <taxon>Diplogasteromorpha</taxon>
        <taxon>Diplogasteroidea</taxon>
        <taxon>Neodiplogasteridae</taxon>
        <taxon>Pristionchus</taxon>
    </lineage>
</organism>
<reference evidence="1" key="2">
    <citation type="submission" date="2022-06" db="UniProtKB">
        <authorList>
            <consortium name="EnsemblMetazoa"/>
        </authorList>
    </citation>
    <scope>IDENTIFICATION</scope>
    <source>
        <strain evidence="1">PS312</strain>
    </source>
</reference>
<proteinExistence type="predicted"/>